<dbReference type="SUPFAM" id="SSF52266">
    <property type="entry name" value="SGNH hydrolase"/>
    <property type="match status" value="1"/>
</dbReference>
<keyword evidence="3" id="KW-1185">Reference proteome</keyword>
<dbReference type="Gene3D" id="3.40.50.1110">
    <property type="entry name" value="SGNH hydrolase"/>
    <property type="match status" value="1"/>
</dbReference>
<proteinExistence type="predicted"/>
<dbReference type="Proteomes" id="UP001432360">
    <property type="component" value="Plasmid pSchITTGS70d"/>
</dbReference>
<dbReference type="RefSeq" id="WP_331375969.1">
    <property type="nucleotide sequence ID" value="NZ_CP133152.1"/>
</dbReference>
<gene>
    <name evidence="2" type="ORF">RB548_29655</name>
</gene>
<evidence type="ECO:0000313" key="3">
    <source>
        <dbReference type="Proteomes" id="UP001432360"/>
    </source>
</evidence>
<feature type="transmembrane region" description="Helical" evidence="1">
    <location>
        <begin position="6"/>
        <end position="27"/>
    </location>
</feature>
<keyword evidence="1" id="KW-1133">Transmembrane helix</keyword>
<evidence type="ECO:0000256" key="1">
    <source>
        <dbReference type="SAM" id="Phobius"/>
    </source>
</evidence>
<organism evidence="2 3">
    <name type="scientific">Sinorhizobium chiapasense</name>
    <dbReference type="NCBI Taxonomy" id="501572"/>
    <lineage>
        <taxon>Bacteria</taxon>
        <taxon>Pseudomonadati</taxon>
        <taxon>Pseudomonadota</taxon>
        <taxon>Alphaproteobacteria</taxon>
        <taxon>Hyphomicrobiales</taxon>
        <taxon>Rhizobiaceae</taxon>
        <taxon>Sinorhizobium/Ensifer group</taxon>
        <taxon>Sinorhizobium</taxon>
    </lineage>
</organism>
<keyword evidence="1" id="KW-0472">Membrane</keyword>
<feature type="transmembrane region" description="Helical" evidence="1">
    <location>
        <begin position="39"/>
        <end position="60"/>
    </location>
</feature>
<reference evidence="2" key="1">
    <citation type="submission" date="2023-08" db="EMBL/GenBank/DDBJ databases">
        <title>Complete genome sequence of Sinorhizobium chiapanecum ITTG S70 isolated from Acaciella angustissima nodules in Chiapas-Mexico.</title>
        <authorList>
            <person name="Rincon-Rosales R."/>
            <person name="Rogel M.A."/>
            <person name="Rincon-Medina C.I."/>
            <person name="Guerrero G."/>
            <person name="Manzano-Gomez L.A."/>
            <person name="Lopez-Lopez A."/>
            <person name="Rincon Molina F.A."/>
            <person name="Martinez-Romero E."/>
        </authorList>
    </citation>
    <scope>NUCLEOTIDE SEQUENCE</scope>
    <source>
        <strain evidence="2">ITTG S70</strain>
        <plasmid evidence="2">pSchITTGS70d</plasmid>
    </source>
</reference>
<dbReference type="GO" id="GO:0016787">
    <property type="term" value="F:hydrolase activity"/>
    <property type="evidence" value="ECO:0007669"/>
    <property type="project" value="UniProtKB-KW"/>
</dbReference>
<keyword evidence="2" id="KW-0614">Plasmid</keyword>
<accession>A0ABZ2BHI4</accession>
<dbReference type="InterPro" id="IPR036514">
    <property type="entry name" value="SGNH_hydro_sf"/>
</dbReference>
<geneLocation type="plasmid" evidence="2 3">
    <name>pSchITTGS70d</name>
</geneLocation>
<feature type="transmembrane region" description="Helical" evidence="1">
    <location>
        <begin position="66"/>
        <end position="84"/>
    </location>
</feature>
<evidence type="ECO:0000313" key="2">
    <source>
        <dbReference type="EMBL" id="WVT06947.1"/>
    </source>
</evidence>
<sequence length="460" mass="50600">MTKRYLGFLACALPALYLLLGPVYALLHFEEYASETPHFIRYVLVPGLLGMAFAIVGLFAKPSISGLVGTCGLSVLLALFLFEAKLTATTVSVRLGMLGQYTEEQDEALGRTQDVVRGFTLRRLNRLSGTNELSKALLSGFPSTQVVLCTSESGIVSYTADRYGFNNPDHLYEKHLDLMLLGDSFVEGFCLPPGEDLAARLRDGGLATASMGMRGNGPLIELATLGRFGDLLQPRLVLMTFFEGNDWENLKSELAVPWLRTVLSPDANYGSQATAEETIRLARIAAAERSRDAITVVDVLTRTALLRNFIALQQTFTRLGLTYPKVAAEIPEFRQTLHRAKALTESWGGTFALVYVPRLDRFMGPLSTYAPFDQLRTRVLDSAAAEGIEVIDLYEAFRGRSDPAHMYAPDGHFSREGASIAAQVILLQLQAMEKTKPTAGAKEPYAQLQSRPLRTRVDAY</sequence>
<dbReference type="EMBL" id="CP133152">
    <property type="protein sequence ID" value="WVT06947.1"/>
    <property type="molecule type" value="Genomic_DNA"/>
</dbReference>
<keyword evidence="1" id="KW-0812">Transmembrane</keyword>
<protein>
    <submittedName>
        <fullName evidence="2">SGNH/GDSL hydrolase family protein</fullName>
    </submittedName>
</protein>
<name>A0ABZ2BHI4_9HYPH</name>
<keyword evidence="2" id="KW-0378">Hydrolase</keyword>